<dbReference type="GeneID" id="12445585"/>
<protein>
    <recommendedName>
        <fullName evidence="5">ORC1-type DNA replication protein</fullName>
    </recommendedName>
</protein>
<dbReference type="GO" id="GO:0006260">
    <property type="term" value="P:DNA replication"/>
    <property type="evidence" value="ECO:0007669"/>
    <property type="project" value="UniProtKB-UniRule"/>
</dbReference>
<dbReference type="InterPro" id="IPR014277">
    <property type="entry name" value="Orc1/Cdc6_arc"/>
</dbReference>
<evidence type="ECO:0000256" key="4">
    <source>
        <dbReference type="ARBA" id="ARBA00022840"/>
    </source>
</evidence>
<dbReference type="FunFam" id="1.10.8.60:FF:000073">
    <property type="entry name" value="ORC1-type DNA replication protein"/>
    <property type="match status" value="1"/>
</dbReference>
<name>G0LNE8_HALWC</name>
<dbReference type="Gene3D" id="3.40.50.300">
    <property type="entry name" value="P-loop containing nucleotide triphosphate hydrolases"/>
    <property type="match status" value="1"/>
</dbReference>
<feature type="domain" description="AAA+ ATPase" evidence="6">
    <location>
        <begin position="48"/>
        <end position="209"/>
    </location>
</feature>
<dbReference type="AlphaFoldDB" id="G0LNE8"/>
<dbReference type="Pfam" id="PF09079">
    <property type="entry name" value="WHD_Cdc6"/>
    <property type="match status" value="1"/>
</dbReference>
<dbReference type="InterPro" id="IPR041664">
    <property type="entry name" value="AAA_16"/>
</dbReference>
<comment type="function">
    <text evidence="5">Involved in regulation of DNA replication.</text>
</comment>
<dbReference type="InterPro" id="IPR050311">
    <property type="entry name" value="ORC1/CDC6"/>
</dbReference>
<gene>
    <name evidence="8" type="primary">orc7</name>
    <name evidence="8" type="synonym">cdc6G</name>
    <name evidence="8" type="ordered locus">Hqrw_5083</name>
</gene>
<organism evidence="8 9">
    <name type="scientific">Haloquadratum walsbyi (strain DSM 16854 / JCM 12705 / C23)</name>
    <dbReference type="NCBI Taxonomy" id="768065"/>
    <lineage>
        <taxon>Archaea</taxon>
        <taxon>Methanobacteriati</taxon>
        <taxon>Methanobacteriota</taxon>
        <taxon>Stenosarchaea group</taxon>
        <taxon>Halobacteria</taxon>
        <taxon>Halobacteriales</taxon>
        <taxon>Haloferacaceae</taxon>
        <taxon>Haloquadratum</taxon>
    </lineage>
</organism>
<dbReference type="PANTHER" id="PTHR10763:SF22">
    <property type="entry name" value="ORC1-TYPE DNA REPLICATION PROTEIN"/>
    <property type="match status" value="1"/>
</dbReference>
<dbReference type="SMART" id="SM00382">
    <property type="entry name" value="AAA"/>
    <property type="match status" value="1"/>
</dbReference>
<feature type="binding site" evidence="5">
    <location>
        <position position="220"/>
    </location>
    <ligand>
        <name>ATP</name>
        <dbReference type="ChEBI" id="CHEBI:30616"/>
    </ligand>
</feature>
<keyword evidence="4 5" id="KW-0067">ATP-binding</keyword>
<keyword evidence="3 5" id="KW-0547">Nucleotide-binding</keyword>
<dbReference type="EMBL" id="FR746100">
    <property type="protein sequence ID" value="CCC41954.1"/>
    <property type="molecule type" value="Genomic_DNA"/>
</dbReference>
<evidence type="ECO:0000256" key="2">
    <source>
        <dbReference type="ARBA" id="ARBA00022705"/>
    </source>
</evidence>
<dbReference type="InterPro" id="IPR036388">
    <property type="entry name" value="WH-like_DNA-bd_sf"/>
</dbReference>
<evidence type="ECO:0000256" key="5">
    <source>
        <dbReference type="HAMAP-Rule" id="MF_01407"/>
    </source>
</evidence>
<dbReference type="Gene3D" id="1.10.8.60">
    <property type="match status" value="1"/>
</dbReference>
<evidence type="ECO:0000259" key="6">
    <source>
        <dbReference type="SMART" id="SM00382"/>
    </source>
</evidence>
<accession>G0LNE8</accession>
<dbReference type="InterPro" id="IPR027417">
    <property type="entry name" value="P-loop_NTPase"/>
</dbReference>
<evidence type="ECO:0000256" key="3">
    <source>
        <dbReference type="ARBA" id="ARBA00022741"/>
    </source>
</evidence>
<evidence type="ECO:0000256" key="1">
    <source>
        <dbReference type="ARBA" id="ARBA00006184"/>
    </source>
</evidence>
<feature type="domain" description="Cdc6 C-terminal" evidence="7">
    <location>
        <begin position="303"/>
        <end position="386"/>
    </location>
</feature>
<keyword evidence="2 5" id="KW-0235">DNA replication</keyword>
<evidence type="ECO:0000313" key="9">
    <source>
        <dbReference type="Proteomes" id="UP000007954"/>
    </source>
</evidence>
<reference evidence="8 9" key="1">
    <citation type="journal article" date="2011" name="PLoS ONE">
        <title>Haloquadratum walsbyi: limited diversity in a global pond.</title>
        <authorList>
            <person name="Dyall-Smith M."/>
            <person name="Pfeiffer F."/>
            <person name="Klee K."/>
            <person name="Palm P."/>
            <person name="Gross K."/>
            <person name="Schuster S.C."/>
            <person name="Rampp M."/>
            <person name="Oesterhelt D."/>
        </authorList>
    </citation>
    <scope>NUCLEOTIDE SEQUENCE [LARGE SCALE GENOMIC DNA]</scope>
    <source>
        <strain evidence="9">DSM 16854 / JCM 12705 / C23</strain>
        <plasmid evidence="9">Plasmid PL100</plasmid>
    </source>
</reference>
<dbReference type="CDD" id="cd08768">
    <property type="entry name" value="Cdc6_C"/>
    <property type="match status" value="1"/>
</dbReference>
<evidence type="ECO:0000259" key="7">
    <source>
        <dbReference type="SMART" id="SM01074"/>
    </source>
</evidence>
<comment type="similarity">
    <text evidence="1 5">Belongs to the CDC6/cdc18 family.</text>
</comment>
<dbReference type="PANTHER" id="PTHR10763">
    <property type="entry name" value="CELL DIVISION CONTROL PROTEIN 6-RELATED"/>
    <property type="match status" value="1"/>
</dbReference>
<dbReference type="InterPro" id="IPR036390">
    <property type="entry name" value="WH_DNA-bd_sf"/>
</dbReference>
<geneLocation type="plasmid" evidence="8 9">
    <name>PL100</name>
</geneLocation>
<dbReference type="OrthoDB" id="195574at2157"/>
<dbReference type="HOGENOM" id="CLU_025112_3_1_2"/>
<feature type="binding site" evidence="5">
    <location>
        <begin position="60"/>
        <end position="64"/>
    </location>
    <ligand>
        <name>ATP</name>
        <dbReference type="ChEBI" id="CHEBI:30616"/>
    </ligand>
</feature>
<dbReference type="SMART" id="SM01074">
    <property type="entry name" value="Cdc6_C"/>
    <property type="match status" value="1"/>
</dbReference>
<dbReference type="InterPro" id="IPR003593">
    <property type="entry name" value="AAA+_ATPase"/>
</dbReference>
<dbReference type="InterPro" id="IPR055237">
    <property type="entry name" value="Cdc6_lid"/>
</dbReference>
<keyword evidence="8" id="KW-0614">Plasmid</keyword>
<sequence length="401" mass="45161">MGRFTQTDAVFDNEEVLTDGYTPDTLIAREDEMSTYVEVLQSVANGASPRNIFVYGDTGVGKTLATEMILDELLEDQVEFDNVSVEVVWQNCKDATSYQVACHLVNHFRDRNQEIHTTGYPRSTVHRKLWEHIEDTDATHVLFVLDEIDSFRSDDELLYQIPRAHTNGNITETKIGLIGISNNFKFRDELSARVQSTLCEHEIHFKPYDADQLQEILSQRADEAFLDGALSEEVIPLTAAKVAQRTGSAREAINILSNAGFIARDNNDSTITDSHVTKAYHQVQSGVVKDELEALPTQSHVVLYTVLSLARQGRTPVRRKVIHDQYKTIAQQIGRDTVSTRTLHRRLNQLSLKGFINLMEVNKGSNGGSYYKYEFNADEDIIADVLESESRVGQIIGQHAD</sequence>
<feature type="binding site" evidence="5">
    <location>
        <position position="208"/>
    </location>
    <ligand>
        <name>ATP</name>
        <dbReference type="ChEBI" id="CHEBI:30616"/>
    </ligand>
</feature>
<dbReference type="KEGG" id="hwc:Hqrw_5083"/>
<dbReference type="Proteomes" id="UP000007954">
    <property type="component" value="Plasmid PL100"/>
</dbReference>
<dbReference type="HAMAP" id="MF_01407">
    <property type="entry name" value="ORC1_type_DNA_replic_protein"/>
    <property type="match status" value="1"/>
</dbReference>
<dbReference type="GO" id="GO:0005524">
    <property type="term" value="F:ATP binding"/>
    <property type="evidence" value="ECO:0007669"/>
    <property type="project" value="UniProtKB-UniRule"/>
</dbReference>
<dbReference type="RefSeq" id="WP_014554940.1">
    <property type="nucleotide sequence ID" value="NC_017457.1"/>
</dbReference>
<dbReference type="NCBIfam" id="TIGR02928">
    <property type="entry name" value="orc1/cdc6 family replication initiation protein"/>
    <property type="match status" value="1"/>
</dbReference>
<dbReference type="CDD" id="cd00009">
    <property type="entry name" value="AAA"/>
    <property type="match status" value="1"/>
</dbReference>
<dbReference type="Pfam" id="PF22703">
    <property type="entry name" value="Cdc6_lid"/>
    <property type="match status" value="1"/>
</dbReference>
<dbReference type="Pfam" id="PF13191">
    <property type="entry name" value="AAA_16"/>
    <property type="match status" value="1"/>
</dbReference>
<evidence type="ECO:0000313" key="8">
    <source>
        <dbReference type="EMBL" id="CCC41954.1"/>
    </source>
</evidence>
<dbReference type="Gene3D" id="1.10.10.10">
    <property type="entry name" value="Winged helix-like DNA-binding domain superfamily/Winged helix DNA-binding domain"/>
    <property type="match status" value="1"/>
</dbReference>
<dbReference type="SUPFAM" id="SSF46785">
    <property type="entry name" value="Winged helix' DNA-binding domain"/>
    <property type="match status" value="1"/>
</dbReference>
<dbReference type="SUPFAM" id="SSF52540">
    <property type="entry name" value="P-loop containing nucleoside triphosphate hydrolases"/>
    <property type="match status" value="1"/>
</dbReference>
<dbReference type="InterPro" id="IPR015163">
    <property type="entry name" value="Cdc6_C"/>
</dbReference>
<proteinExistence type="inferred from homology"/>